<gene>
    <name evidence="7" type="ORF">CRX69_13040</name>
</gene>
<feature type="transmembrane region" description="Helical" evidence="6">
    <location>
        <begin position="295"/>
        <end position="315"/>
    </location>
</feature>
<keyword evidence="2" id="KW-1003">Cell membrane</keyword>
<feature type="transmembrane region" description="Helical" evidence="6">
    <location>
        <begin position="321"/>
        <end position="342"/>
    </location>
</feature>
<dbReference type="PANTHER" id="PTHR30250">
    <property type="entry name" value="PST FAMILY PREDICTED COLANIC ACID TRANSPORTER"/>
    <property type="match status" value="1"/>
</dbReference>
<feature type="transmembrane region" description="Helical" evidence="6">
    <location>
        <begin position="245"/>
        <end position="265"/>
    </location>
</feature>
<feature type="transmembrane region" description="Helical" evidence="6">
    <location>
        <begin position="211"/>
        <end position="230"/>
    </location>
</feature>
<comment type="subcellular location">
    <subcellularLocation>
        <location evidence="1">Cell membrane</location>
        <topology evidence="1">Multi-pass membrane protein</topology>
    </subcellularLocation>
</comment>
<dbReference type="InterPro" id="IPR002797">
    <property type="entry name" value="Polysacc_synth"/>
</dbReference>
<keyword evidence="4 6" id="KW-1133">Transmembrane helix</keyword>
<evidence type="ECO:0000256" key="6">
    <source>
        <dbReference type="SAM" id="Phobius"/>
    </source>
</evidence>
<evidence type="ECO:0000256" key="1">
    <source>
        <dbReference type="ARBA" id="ARBA00004651"/>
    </source>
</evidence>
<dbReference type="EMBL" id="CP024081">
    <property type="protein sequence ID" value="AVU76082.1"/>
    <property type="molecule type" value="Genomic_DNA"/>
</dbReference>
<reference evidence="7 8" key="1">
    <citation type="journal article" date="2018" name="Front. Microbiol.">
        <title>Pseudomonas rhizophila S211, a New Plant Growth-Promoting Rhizobacterium with Potential in Pesticide-Bioremediation.</title>
        <authorList>
            <person name="Hassen W."/>
            <person name="Neifar M."/>
            <person name="Cherif H."/>
            <person name="Najjari A."/>
            <person name="Chouchane H."/>
            <person name="Driouich R.C."/>
            <person name="Salah A."/>
            <person name="Naili F."/>
            <person name="Mosbah A."/>
            <person name="Souissi Y."/>
            <person name="Raddadi N."/>
            <person name="Ouzari H.I."/>
            <person name="Fava F."/>
            <person name="Cherif A."/>
        </authorList>
    </citation>
    <scope>NUCLEOTIDE SEQUENCE [LARGE SCALE GENOMIC DNA]</scope>
    <source>
        <strain evidence="7 8">S211</strain>
    </source>
</reference>
<evidence type="ECO:0000256" key="5">
    <source>
        <dbReference type="ARBA" id="ARBA00023136"/>
    </source>
</evidence>
<evidence type="ECO:0000313" key="8">
    <source>
        <dbReference type="Proteomes" id="UP000241936"/>
    </source>
</evidence>
<feature type="transmembrane region" description="Helical" evidence="6">
    <location>
        <begin position="7"/>
        <end position="31"/>
    </location>
</feature>
<feature type="transmembrane region" description="Helical" evidence="6">
    <location>
        <begin position="436"/>
        <end position="455"/>
    </location>
</feature>
<dbReference type="RefSeq" id="WP_107322154.1">
    <property type="nucleotide sequence ID" value="NZ_CP024081.1"/>
</dbReference>
<sequence length="468" mass="52394">MNFRTVSVYAVGIALGAALSLITLPILAWLFPPEDVGRVSLFQLSLSLIVVFFSFGLDQSYVRNFNEVEDKVNLARICMMPGFFALLIGVALVGMYAKQLSYWLFDLDSLLLYGIFSFAVVVLYLERFFSVFIRMKELSFAYSLTRVFPKLLFLIFVFGVFLFPAQKSFVLLAGMQSLCWLLVVLIMLCYLKDEYLKNKKLVFEFRATRELFYFGFPLMLNGIAFWGLSFLDRIMLKELSSLSELGVYAVASTLAGAAILFQQIFTTMWHPVIYKWVSEGAAEVKLKNINESVQLFSLVLICIIALCSFVVIYVLPEAYVSARYMLPACMVPPLHIMITEVSGIGISISKRTKFLPVITLVCVLVNLGFNYFLIPTFGAGGAAASTALAFSLYLILKTEVSNRVWVSFSNAKFYIFSSSVVALCVISALVGEALGYGLYVAWVAALCLCILGYKAQVRLLYGFIRGRI</sequence>
<feature type="transmembrane region" description="Helical" evidence="6">
    <location>
        <begin position="379"/>
        <end position="396"/>
    </location>
</feature>
<evidence type="ECO:0000313" key="7">
    <source>
        <dbReference type="EMBL" id="AVU76082.1"/>
    </source>
</evidence>
<feature type="transmembrane region" description="Helical" evidence="6">
    <location>
        <begin position="37"/>
        <end position="57"/>
    </location>
</feature>
<dbReference type="Pfam" id="PF01943">
    <property type="entry name" value="Polysacc_synt"/>
    <property type="match status" value="1"/>
</dbReference>
<feature type="transmembrane region" description="Helical" evidence="6">
    <location>
        <begin position="169"/>
        <end position="191"/>
    </location>
</feature>
<keyword evidence="5 6" id="KW-0472">Membrane</keyword>
<keyword evidence="8" id="KW-1185">Reference proteome</keyword>
<dbReference type="Proteomes" id="UP000241936">
    <property type="component" value="Chromosome"/>
</dbReference>
<organism evidence="7 8">
    <name type="scientific">Pseudomonas rhizophila</name>
    <dbReference type="NCBI Taxonomy" id="2045200"/>
    <lineage>
        <taxon>Bacteria</taxon>
        <taxon>Pseudomonadati</taxon>
        <taxon>Pseudomonadota</taxon>
        <taxon>Gammaproteobacteria</taxon>
        <taxon>Pseudomonadales</taxon>
        <taxon>Pseudomonadaceae</taxon>
        <taxon>Pseudomonas</taxon>
    </lineage>
</organism>
<keyword evidence="3 6" id="KW-0812">Transmembrane</keyword>
<feature type="transmembrane region" description="Helical" evidence="6">
    <location>
        <begin position="408"/>
        <end position="430"/>
    </location>
</feature>
<evidence type="ECO:0008006" key="9">
    <source>
        <dbReference type="Google" id="ProtNLM"/>
    </source>
</evidence>
<evidence type="ECO:0000256" key="2">
    <source>
        <dbReference type="ARBA" id="ARBA00022475"/>
    </source>
</evidence>
<feature type="transmembrane region" description="Helical" evidence="6">
    <location>
        <begin position="147"/>
        <end position="163"/>
    </location>
</feature>
<feature type="transmembrane region" description="Helical" evidence="6">
    <location>
        <begin position="109"/>
        <end position="126"/>
    </location>
</feature>
<name>A0ABM6UF59_9PSED</name>
<feature type="transmembrane region" description="Helical" evidence="6">
    <location>
        <begin position="77"/>
        <end position="97"/>
    </location>
</feature>
<proteinExistence type="predicted"/>
<dbReference type="PANTHER" id="PTHR30250:SF11">
    <property type="entry name" value="O-ANTIGEN TRANSPORTER-RELATED"/>
    <property type="match status" value="1"/>
</dbReference>
<feature type="transmembrane region" description="Helical" evidence="6">
    <location>
        <begin position="354"/>
        <end position="373"/>
    </location>
</feature>
<protein>
    <recommendedName>
        <fullName evidence="9">Polysaccharide biosynthesis protein</fullName>
    </recommendedName>
</protein>
<evidence type="ECO:0000256" key="4">
    <source>
        <dbReference type="ARBA" id="ARBA00022989"/>
    </source>
</evidence>
<accession>A0ABM6UF59</accession>
<dbReference type="InterPro" id="IPR050833">
    <property type="entry name" value="Poly_Biosynth_Transport"/>
</dbReference>
<evidence type="ECO:0000256" key="3">
    <source>
        <dbReference type="ARBA" id="ARBA00022692"/>
    </source>
</evidence>